<keyword evidence="3" id="KW-1185">Reference proteome</keyword>
<evidence type="ECO:0000313" key="3">
    <source>
        <dbReference type="Proteomes" id="UP000198584"/>
    </source>
</evidence>
<organism evidence="2 3">
    <name type="scientific">Thalassobacillus cyri</name>
    <dbReference type="NCBI Taxonomy" id="571932"/>
    <lineage>
        <taxon>Bacteria</taxon>
        <taxon>Bacillati</taxon>
        <taxon>Bacillota</taxon>
        <taxon>Bacilli</taxon>
        <taxon>Bacillales</taxon>
        <taxon>Bacillaceae</taxon>
        <taxon>Thalassobacillus</taxon>
    </lineage>
</organism>
<dbReference type="EMBL" id="FNQR01000002">
    <property type="protein sequence ID" value="SEA00826.1"/>
    <property type="molecule type" value="Genomic_DNA"/>
</dbReference>
<name>A0A1H3XNA0_9BACI</name>
<sequence length="222" mass="24974">MTKTKIGLAGIGKLGSALMSQWAKHDITIGVYHPNQAKAESFISYYPNGFLLKETDITQLDVMLLALPAKRIIPFIQERKDTDTLFINMATSLSTEEVRREFPDKKIAGLKFMGHAADLSEHGNGLFITEQQLPAALLNVFRYVGEVKNDDEDVVIKVNKMATYQAIKAAVEIEKEFERKHLPMEYKERALTSLAPEVIRSYSQGKLGHFGQEIAKEFKGKL</sequence>
<accession>A0A1H3XNA0</accession>
<dbReference type="Proteomes" id="UP000198584">
    <property type="component" value="Unassembled WGS sequence"/>
</dbReference>
<gene>
    <name evidence="2" type="ORF">SAMN05421743_102205</name>
</gene>
<dbReference type="SUPFAM" id="SSF51735">
    <property type="entry name" value="NAD(P)-binding Rossmann-fold domains"/>
    <property type="match status" value="1"/>
</dbReference>
<dbReference type="STRING" id="571932.SAMN05421743_102205"/>
<dbReference type="RefSeq" id="WP_093042353.1">
    <property type="nucleotide sequence ID" value="NZ_FNQR01000002.1"/>
</dbReference>
<reference evidence="2 3" key="1">
    <citation type="submission" date="2016-10" db="EMBL/GenBank/DDBJ databases">
        <authorList>
            <person name="de Groot N.N."/>
        </authorList>
    </citation>
    <scope>NUCLEOTIDE SEQUENCE [LARGE SCALE GENOMIC DNA]</scope>
    <source>
        <strain evidence="2 3">CCM7597</strain>
    </source>
</reference>
<dbReference type="OrthoDB" id="2913275at2"/>
<evidence type="ECO:0000313" key="2">
    <source>
        <dbReference type="EMBL" id="SEA00826.1"/>
    </source>
</evidence>
<protein>
    <submittedName>
        <fullName evidence="2">NADP oxidoreductase coenzyme F420-dependent</fullName>
    </submittedName>
</protein>
<dbReference type="InterPro" id="IPR036291">
    <property type="entry name" value="NAD(P)-bd_dom_sf"/>
</dbReference>
<dbReference type="InterPro" id="IPR028939">
    <property type="entry name" value="P5C_Rdtase_cat_N"/>
</dbReference>
<proteinExistence type="predicted"/>
<dbReference type="AlphaFoldDB" id="A0A1H3XNA0"/>
<dbReference type="Gene3D" id="3.40.50.720">
    <property type="entry name" value="NAD(P)-binding Rossmann-like Domain"/>
    <property type="match status" value="1"/>
</dbReference>
<dbReference type="Pfam" id="PF03807">
    <property type="entry name" value="F420_oxidored"/>
    <property type="match status" value="1"/>
</dbReference>
<feature type="domain" description="Pyrroline-5-carboxylate reductase catalytic N-terminal" evidence="1">
    <location>
        <begin position="5"/>
        <end position="86"/>
    </location>
</feature>
<evidence type="ECO:0000259" key="1">
    <source>
        <dbReference type="Pfam" id="PF03807"/>
    </source>
</evidence>